<comment type="similarity">
    <text evidence="2 9">Belongs to the cytochrome P450 family.</text>
</comment>
<evidence type="ECO:0000256" key="1">
    <source>
        <dbReference type="ARBA" id="ARBA00001971"/>
    </source>
</evidence>
<comment type="cofactor">
    <cofactor evidence="1 8">
        <name>heme</name>
        <dbReference type="ChEBI" id="CHEBI:30413"/>
    </cofactor>
</comment>
<dbReference type="GO" id="GO:0005506">
    <property type="term" value="F:iron ion binding"/>
    <property type="evidence" value="ECO:0007669"/>
    <property type="project" value="InterPro"/>
</dbReference>
<evidence type="ECO:0000313" key="10">
    <source>
        <dbReference type="EMBL" id="PLB52502.1"/>
    </source>
</evidence>
<dbReference type="PROSITE" id="PS00086">
    <property type="entry name" value="CYTOCHROME_P450"/>
    <property type="match status" value="1"/>
</dbReference>
<dbReference type="OrthoDB" id="3934656at2759"/>
<dbReference type="Proteomes" id="UP000234275">
    <property type="component" value="Unassembled WGS sequence"/>
</dbReference>
<gene>
    <name evidence="10" type="ORF">P170DRAFT_444473</name>
</gene>
<evidence type="ECO:0000313" key="11">
    <source>
        <dbReference type="Proteomes" id="UP000234275"/>
    </source>
</evidence>
<dbReference type="InterPro" id="IPR017972">
    <property type="entry name" value="Cyt_P450_CS"/>
</dbReference>
<dbReference type="GO" id="GO:0020037">
    <property type="term" value="F:heme binding"/>
    <property type="evidence" value="ECO:0007669"/>
    <property type="project" value="InterPro"/>
</dbReference>
<dbReference type="SUPFAM" id="SSF48264">
    <property type="entry name" value="Cytochrome P450"/>
    <property type="match status" value="1"/>
</dbReference>
<dbReference type="AlphaFoldDB" id="A0A2I2GHZ7"/>
<organism evidence="10 11">
    <name type="scientific">Aspergillus steynii IBT 23096</name>
    <dbReference type="NCBI Taxonomy" id="1392250"/>
    <lineage>
        <taxon>Eukaryota</taxon>
        <taxon>Fungi</taxon>
        <taxon>Dikarya</taxon>
        <taxon>Ascomycota</taxon>
        <taxon>Pezizomycotina</taxon>
        <taxon>Eurotiomycetes</taxon>
        <taxon>Eurotiomycetidae</taxon>
        <taxon>Eurotiales</taxon>
        <taxon>Aspergillaceae</taxon>
        <taxon>Aspergillus</taxon>
        <taxon>Aspergillus subgen. Circumdati</taxon>
    </lineage>
</organism>
<dbReference type="GO" id="GO:0016705">
    <property type="term" value="F:oxidoreductase activity, acting on paired donors, with incorporation or reduction of molecular oxygen"/>
    <property type="evidence" value="ECO:0007669"/>
    <property type="project" value="InterPro"/>
</dbReference>
<evidence type="ECO:0000256" key="8">
    <source>
        <dbReference type="PIRSR" id="PIRSR602403-1"/>
    </source>
</evidence>
<dbReference type="Gene3D" id="1.10.630.10">
    <property type="entry name" value="Cytochrome P450"/>
    <property type="match status" value="1"/>
</dbReference>
<feature type="binding site" description="axial binding residue" evidence="8">
    <location>
        <position position="435"/>
    </location>
    <ligand>
        <name>heme</name>
        <dbReference type="ChEBI" id="CHEBI:30413"/>
    </ligand>
    <ligandPart>
        <name>Fe</name>
        <dbReference type="ChEBI" id="CHEBI:18248"/>
    </ligandPart>
</feature>
<keyword evidence="7 9" id="KW-0503">Monooxygenase</keyword>
<keyword evidence="5 9" id="KW-0560">Oxidoreductase</keyword>
<evidence type="ECO:0000256" key="9">
    <source>
        <dbReference type="RuleBase" id="RU000461"/>
    </source>
</evidence>
<reference evidence="10 11" key="1">
    <citation type="submission" date="2016-12" db="EMBL/GenBank/DDBJ databases">
        <title>The genomes of Aspergillus section Nigri reveals drivers in fungal speciation.</title>
        <authorList>
            <consortium name="DOE Joint Genome Institute"/>
            <person name="Vesth T.C."/>
            <person name="Nybo J."/>
            <person name="Theobald S."/>
            <person name="Brandl J."/>
            <person name="Frisvad J.C."/>
            <person name="Nielsen K.F."/>
            <person name="Lyhne E.K."/>
            <person name="Kogle M.E."/>
            <person name="Kuo A."/>
            <person name="Riley R."/>
            <person name="Clum A."/>
            <person name="Nolan M."/>
            <person name="Lipzen A."/>
            <person name="Salamov A."/>
            <person name="Henrissat B."/>
            <person name="Wiebenga A."/>
            <person name="De Vries R.P."/>
            <person name="Grigoriev I.V."/>
            <person name="Mortensen U.H."/>
            <person name="Andersen M.R."/>
            <person name="Baker S.E."/>
        </authorList>
    </citation>
    <scope>NUCLEOTIDE SEQUENCE [LARGE SCALE GENOMIC DNA]</scope>
    <source>
        <strain evidence="10 11">IBT 23096</strain>
    </source>
</reference>
<dbReference type="GeneID" id="36558333"/>
<dbReference type="PRINTS" id="PR00385">
    <property type="entry name" value="P450"/>
</dbReference>
<dbReference type="EMBL" id="MSFO01000002">
    <property type="protein sequence ID" value="PLB52502.1"/>
    <property type="molecule type" value="Genomic_DNA"/>
</dbReference>
<dbReference type="CDD" id="cd11060">
    <property type="entry name" value="CYP57A1-like"/>
    <property type="match status" value="1"/>
</dbReference>
<evidence type="ECO:0000256" key="5">
    <source>
        <dbReference type="ARBA" id="ARBA00023002"/>
    </source>
</evidence>
<proteinExistence type="inferred from homology"/>
<dbReference type="GO" id="GO:0004497">
    <property type="term" value="F:monooxygenase activity"/>
    <property type="evidence" value="ECO:0007669"/>
    <property type="project" value="UniProtKB-KW"/>
</dbReference>
<keyword evidence="11" id="KW-1185">Reference proteome</keyword>
<sequence length="488" mass="55396">MPGEGHVLNSIRPYLGHAVCFAIVGYITWTAYQGLFGGVSKIPGPWLARFTRFWLFSETRKGGFEKANIDLHKKYGPLVRISPSTISINDPAALKTIYSSGSRFPKSDFYHPFGDHRNDQRNLFSVQDNQRHALMRRKHFIDRCNTLLCDRLDRFAKDKQTFDVPTWMQYYAFDVIGDITTSQPFGLLDKGYDSWGVLESIDNTMKYGSRIGIFPELHRWIALVTAMAGMKSPLESINAYIGHQIKTRSGDSNEESTPRSDFLTRLLALRKADKIEPFDLFITVGANIAAGSDTTAISLSSVIYSLLKNPRAARKLRDEIDSFARDGKLSDQVTFEQARNMPYLQACIKEALRVHPATGRPLVRDVPPEGVTLAGKFLPGGTSVGVNSWVIHYNEEVFGPDAAEFKPERWLENDKDKLSFMEQNFIPFGSGARTCIGKNISLLEMSKVIPQLYRKYEFELAPGEKRTTWEAWFVKPKFQCYVKQREDI</sequence>
<keyword evidence="4 8" id="KW-0479">Metal-binding</keyword>
<dbReference type="VEuPathDB" id="FungiDB:P170DRAFT_444473"/>
<dbReference type="Pfam" id="PF00067">
    <property type="entry name" value="p450"/>
    <property type="match status" value="1"/>
</dbReference>
<dbReference type="PANTHER" id="PTHR24305">
    <property type="entry name" value="CYTOCHROME P450"/>
    <property type="match status" value="1"/>
</dbReference>
<comment type="caution">
    <text evidence="10">The sequence shown here is derived from an EMBL/GenBank/DDBJ whole genome shotgun (WGS) entry which is preliminary data.</text>
</comment>
<evidence type="ECO:0000256" key="7">
    <source>
        <dbReference type="ARBA" id="ARBA00023033"/>
    </source>
</evidence>
<dbReference type="InterPro" id="IPR001128">
    <property type="entry name" value="Cyt_P450"/>
</dbReference>
<keyword evidence="6 8" id="KW-0408">Iron</keyword>
<accession>A0A2I2GHZ7</accession>
<name>A0A2I2GHZ7_9EURO</name>
<dbReference type="PANTHER" id="PTHR24305:SF190">
    <property type="entry name" value="P450, PUTATIVE (EUROFUNG)-RELATED"/>
    <property type="match status" value="1"/>
</dbReference>
<dbReference type="InterPro" id="IPR036396">
    <property type="entry name" value="Cyt_P450_sf"/>
</dbReference>
<evidence type="ECO:0000256" key="3">
    <source>
        <dbReference type="ARBA" id="ARBA00022617"/>
    </source>
</evidence>
<evidence type="ECO:0000256" key="4">
    <source>
        <dbReference type="ARBA" id="ARBA00022723"/>
    </source>
</evidence>
<dbReference type="FunFam" id="1.10.630.10:FF:000050">
    <property type="entry name" value="Cytochrome P450 monooxygenase"/>
    <property type="match status" value="1"/>
</dbReference>
<protein>
    <submittedName>
        <fullName evidence="10">Cytochrome protein</fullName>
    </submittedName>
</protein>
<dbReference type="InterPro" id="IPR002403">
    <property type="entry name" value="Cyt_P450_E_grp-IV"/>
</dbReference>
<dbReference type="STRING" id="1392250.A0A2I2GHZ7"/>
<evidence type="ECO:0000256" key="6">
    <source>
        <dbReference type="ARBA" id="ARBA00023004"/>
    </source>
</evidence>
<dbReference type="InterPro" id="IPR050121">
    <property type="entry name" value="Cytochrome_P450_monoxygenase"/>
</dbReference>
<dbReference type="RefSeq" id="XP_024707804.1">
    <property type="nucleotide sequence ID" value="XM_024850634.1"/>
</dbReference>
<evidence type="ECO:0000256" key="2">
    <source>
        <dbReference type="ARBA" id="ARBA00010617"/>
    </source>
</evidence>
<dbReference type="PRINTS" id="PR00465">
    <property type="entry name" value="EP450IV"/>
</dbReference>
<keyword evidence="3 8" id="KW-0349">Heme</keyword>